<evidence type="ECO:0000313" key="3">
    <source>
        <dbReference type="Proteomes" id="UP000016923"/>
    </source>
</evidence>
<dbReference type="Proteomes" id="UP000016923">
    <property type="component" value="Unassembled WGS sequence"/>
</dbReference>
<dbReference type="AlphaFoldDB" id="S3CTP5"/>
<proteinExistence type="predicted"/>
<accession>S3CTP5</accession>
<dbReference type="HOGENOM" id="CLU_059580_2_0_1"/>
<dbReference type="EMBL" id="KE148146">
    <property type="protein sequence ID" value="EPE10073.1"/>
    <property type="molecule type" value="Genomic_DNA"/>
</dbReference>
<feature type="compositionally biased region" description="Basic and acidic residues" evidence="1">
    <location>
        <begin position="284"/>
        <end position="300"/>
    </location>
</feature>
<feature type="region of interest" description="Disordered" evidence="1">
    <location>
        <begin position="284"/>
        <end position="347"/>
    </location>
</feature>
<name>S3CTP5_OPHP1</name>
<gene>
    <name evidence="2" type="ORF">F503_05168</name>
</gene>
<evidence type="ECO:0000313" key="2">
    <source>
        <dbReference type="EMBL" id="EPE10073.1"/>
    </source>
</evidence>
<keyword evidence="3" id="KW-1185">Reference proteome</keyword>
<dbReference type="eggNOG" id="ENOG502SANZ">
    <property type="taxonomic scope" value="Eukaryota"/>
</dbReference>
<dbReference type="VEuPathDB" id="FungiDB:F503_05168"/>
<organism evidence="2 3">
    <name type="scientific">Ophiostoma piceae (strain UAMH 11346)</name>
    <name type="common">Sap stain fungus</name>
    <dbReference type="NCBI Taxonomy" id="1262450"/>
    <lineage>
        <taxon>Eukaryota</taxon>
        <taxon>Fungi</taxon>
        <taxon>Dikarya</taxon>
        <taxon>Ascomycota</taxon>
        <taxon>Pezizomycotina</taxon>
        <taxon>Sordariomycetes</taxon>
        <taxon>Sordariomycetidae</taxon>
        <taxon>Ophiostomatales</taxon>
        <taxon>Ophiostomataceae</taxon>
        <taxon>Ophiostoma</taxon>
    </lineage>
</organism>
<feature type="region of interest" description="Disordered" evidence="1">
    <location>
        <begin position="124"/>
        <end position="156"/>
    </location>
</feature>
<feature type="compositionally biased region" description="Basic residues" evidence="1">
    <location>
        <begin position="48"/>
        <end position="57"/>
    </location>
</feature>
<feature type="compositionally biased region" description="Polar residues" evidence="1">
    <location>
        <begin position="1"/>
        <end position="10"/>
    </location>
</feature>
<reference evidence="2 3" key="1">
    <citation type="journal article" date="2013" name="BMC Genomics">
        <title>The genome and transcriptome of the pine saprophyte Ophiostoma piceae, and a comparison with the bark beetle-associated pine pathogen Grosmannia clavigera.</title>
        <authorList>
            <person name="Haridas S."/>
            <person name="Wang Y."/>
            <person name="Lim L."/>
            <person name="Massoumi Alamouti S."/>
            <person name="Jackman S."/>
            <person name="Docking R."/>
            <person name="Robertson G."/>
            <person name="Birol I."/>
            <person name="Bohlmann J."/>
            <person name="Breuil C."/>
        </authorList>
    </citation>
    <scope>NUCLEOTIDE SEQUENCE [LARGE SCALE GENOMIC DNA]</scope>
    <source>
        <strain evidence="2 3">UAMH 11346</strain>
    </source>
</reference>
<protein>
    <submittedName>
        <fullName evidence="2">Uncharacterized protein</fullName>
    </submittedName>
</protein>
<feature type="region of interest" description="Disordered" evidence="1">
    <location>
        <begin position="1"/>
        <end position="60"/>
    </location>
</feature>
<evidence type="ECO:0000256" key="1">
    <source>
        <dbReference type="SAM" id="MobiDB-lite"/>
    </source>
</evidence>
<sequence length="347" mass="37949">MMLHSNTINSAMGDPGRTRHSKRKATVETPEGNERLSKRLSLLNLGKHQTHPTRRSVGRANQTDNAGAKAYLAVGGSQEPQSAQSIPTTCIATPTTASPALPVLHEQPQHNAPFAAPVDPIITDTPEANELPRPLAENPRERKTKPTVPSSDNGMSIDDTKYKVYIHNIDAELADDEAESSSDSETTYEAVRANDTSGKLVFLPVMKRHLRTAARDAVLSASFAQPAGQPHQKLAIPRPILPNKDGELAGMQVVLYREPTSLSVAPENDSVRQAILDTRARYRERRREEEERERRQKGELELVDVTDINNDNCNDNDDTSMTSTPVPGTPIASAVDTGNESDVMDLD</sequence>
<dbReference type="OrthoDB" id="5345504at2759"/>
<dbReference type="STRING" id="1262450.S3CTP5"/>